<evidence type="ECO:0000313" key="1">
    <source>
        <dbReference type="EMBL" id="ARI50287.1"/>
    </source>
</evidence>
<accession>A0A1W5YSG9</accession>
<proteinExistence type="predicted"/>
<protein>
    <submittedName>
        <fullName evidence="1">Cell cycle link protein</fullName>
    </submittedName>
</protein>
<organism evidence="1">
    <name type="scientific">Sophora yellow stunt virus</name>
    <dbReference type="NCBI Taxonomy" id="1980160"/>
    <lineage>
        <taxon>Viruses</taxon>
        <taxon>Monodnaviria</taxon>
        <taxon>Shotokuvirae</taxon>
        <taxon>Cressdnaviricota</taxon>
        <taxon>Arfiviricetes</taxon>
        <taxon>Mulpavirales</taxon>
        <taxon>Nanoviridae</taxon>
        <taxon>Nanovirus</taxon>
        <taxon>Nanovirus sophorae</taxon>
    </lineage>
</organism>
<reference evidence="1" key="1">
    <citation type="journal article" date="2017" name="Virus Res.">
        <title>Identification of a Nanovirus-Alphasatellite Complex in Sophora alopecuroides.</title>
        <authorList>
            <person name="Heydarnejad J."/>
            <person name="Kamali M."/>
            <person name="Massumi H."/>
            <person name="Kvarnheden A."/>
            <person name="Male M.F."/>
            <person name="Kraberger S."/>
            <person name="Stainton D."/>
            <person name="Martin D.P."/>
            <person name="Varsani A."/>
        </authorList>
    </citation>
    <scope>NUCLEOTIDE SEQUENCE</scope>
    <source>
        <strain evidence="1">Ta1</strain>
    </source>
</reference>
<dbReference type="EMBL" id="KX534396">
    <property type="protein sequence ID" value="ARI50287.1"/>
    <property type="molecule type" value="Genomic_DNA"/>
</dbReference>
<gene>
    <name evidence="1" type="primary">clink</name>
</gene>
<sequence length="172" mass="20443">MKMALQYFSKLPEELRQKIYLDHLKELRKKEFLEKAIEAQTEKYTQYTLKEDLSEDEVIHFERFLQSLTRHYGDIYNKRCLIKWKSEISSQVKYKVMEEQHWQLYGYSDMDNLLCGELLFPEDAEDVTYEDGAIVNSKELDTLFKELGIQVVYIEIGRGVIITPNCINIEVV</sequence>
<name>A0A1W5YSG9_9VIRU</name>